<organism evidence="8 9">
    <name type="scientific">Candidatus Berkelbacteria bacterium Gr01-1014_85</name>
    <dbReference type="NCBI Taxonomy" id="2017150"/>
    <lineage>
        <taxon>Bacteria</taxon>
        <taxon>Candidatus Berkelbacteria</taxon>
    </lineage>
</organism>
<dbReference type="Gene3D" id="1.10.1780.10">
    <property type="entry name" value="Clp, N-terminal domain"/>
    <property type="match status" value="1"/>
</dbReference>
<dbReference type="SMART" id="SM00382">
    <property type="entry name" value="AAA"/>
    <property type="match status" value="2"/>
</dbReference>
<evidence type="ECO:0000256" key="1">
    <source>
        <dbReference type="ARBA" id="ARBA00022737"/>
    </source>
</evidence>
<dbReference type="GO" id="GO:0006508">
    <property type="term" value="P:proteolysis"/>
    <property type="evidence" value="ECO:0007669"/>
    <property type="project" value="UniProtKB-KW"/>
</dbReference>
<dbReference type="EMBL" id="VMFD01000031">
    <property type="protein sequence ID" value="TSC65698.1"/>
    <property type="molecule type" value="Genomic_DNA"/>
</dbReference>
<dbReference type="InterPro" id="IPR004176">
    <property type="entry name" value="Clp_R_N"/>
</dbReference>
<evidence type="ECO:0000256" key="5">
    <source>
        <dbReference type="PROSITE-ProRule" id="PRU01251"/>
    </source>
</evidence>
<keyword evidence="8" id="KW-0378">Hydrolase</keyword>
<evidence type="ECO:0000259" key="7">
    <source>
        <dbReference type="PROSITE" id="PS51903"/>
    </source>
</evidence>
<keyword evidence="3 8" id="KW-0067">ATP-binding</keyword>
<dbReference type="Pfam" id="PF00004">
    <property type="entry name" value="AAA"/>
    <property type="match status" value="1"/>
</dbReference>
<evidence type="ECO:0000313" key="8">
    <source>
        <dbReference type="EMBL" id="TSC65698.1"/>
    </source>
</evidence>
<dbReference type="GO" id="GO:0034605">
    <property type="term" value="P:cellular response to heat"/>
    <property type="evidence" value="ECO:0007669"/>
    <property type="project" value="TreeGrafter"/>
</dbReference>
<keyword evidence="6" id="KW-0175">Coiled coil</keyword>
<dbReference type="PROSITE" id="PS51903">
    <property type="entry name" value="CLP_R"/>
    <property type="match status" value="1"/>
</dbReference>
<dbReference type="Gene3D" id="3.40.50.300">
    <property type="entry name" value="P-loop containing nucleotide triphosphate hydrolases"/>
    <property type="match status" value="2"/>
</dbReference>
<dbReference type="SUPFAM" id="SSF52540">
    <property type="entry name" value="P-loop containing nucleoside triphosphate hydrolases"/>
    <property type="match status" value="2"/>
</dbReference>
<keyword evidence="4" id="KW-0143">Chaperone</keyword>
<dbReference type="InterPro" id="IPR003959">
    <property type="entry name" value="ATPase_AAA_core"/>
</dbReference>
<dbReference type="InterPro" id="IPR003593">
    <property type="entry name" value="AAA+_ATPase"/>
</dbReference>
<sequence length="829" mass="91920">MDETIFDRFTDSARTILVEAQKGADANQTVVDSSHILEAIITKNSTFAHEILREYDLNSDQVRLVATFDAAQPSNGQGLGADAKLLLMAAARLASEYEHQSIDTEHLLLAILVEKELRAHRLLFQLGLEPKQIEKQLRTLFKEIAEIDKLVRLDNAKPKARRGEKQKNLAIEYFTRDLTLKAKNGEFDPIIGRETELMSLMQTLARRQKNNPLIVSDPGVGKTALIEGLANRLASGDVPAYLTNFKLLEIDLASLIAGTMYRGQFEERIKRLIEELEKEPQVIVFIDEIHNLIGAGAAEGSLDAANILKPALAKGKLRLIGATTHDEYRKHFLKHPALARRFQVLQLTEPDAATTLAILKSLVPNLEAHHGIKISPEALSLAVELANRYLPDRRQPDKAIDILDEAGASLAIKRQPNQLIQDLEAERTKLEAVKLEAVRKEEFQEAIEAKLRLDRLDHRLALLKAEAAEPMTMQVTPELIRQVVSRLSGVRVSLLDTAERELYRQLETELGQVIYGQSEAIATVAGVLRRHRLGLTGANRVAGSFIFLGPTGVGKTELAKTIAQVIYGTPQALLTFDMSDLMERHDAARLVGAPAGYVGYDEGGKLTEAVRRQPYSVVLLDEIEKAHPDIFNLLLQILDEGRLVDAQGRVTDFSHCIIIMTSNLGSQELSQTAPIGFSLDSPANNSLPLVKAATLKAVKLRFRPEFLNRLDHLIVFSPLEASSILAIVDRELDSLNQKLSAQGYQLLVTAKAKQHLAAVAYDREYGARPVRRTVNRLVTEPIASLILSQPLAKQTGWIKVDYRAKLTFQLVSSRSKTGVSKIVEQPVKP</sequence>
<dbReference type="InterPro" id="IPR019489">
    <property type="entry name" value="Clp_ATPase_C"/>
</dbReference>
<keyword evidence="2" id="KW-0547">Nucleotide-binding</keyword>
<dbReference type="CDD" id="cd00009">
    <property type="entry name" value="AAA"/>
    <property type="match status" value="1"/>
</dbReference>
<dbReference type="CDD" id="cd19499">
    <property type="entry name" value="RecA-like_ClpB_Hsp104-like"/>
    <property type="match status" value="1"/>
</dbReference>
<dbReference type="InterPro" id="IPR041546">
    <property type="entry name" value="ClpA/ClpB_AAA_lid"/>
</dbReference>
<keyword evidence="1 5" id="KW-0677">Repeat</keyword>
<feature type="domain" description="Clp R" evidence="7">
    <location>
        <begin position="6"/>
        <end position="143"/>
    </location>
</feature>
<dbReference type="SUPFAM" id="SSF81923">
    <property type="entry name" value="Double Clp-N motif"/>
    <property type="match status" value="1"/>
</dbReference>
<dbReference type="PANTHER" id="PTHR11638:SF175">
    <property type="entry name" value="ATP-DEPENDENT CLP PROTEASE, ATP-BINDING SUBUNIT CLPC"/>
    <property type="match status" value="1"/>
</dbReference>
<dbReference type="PRINTS" id="PR00300">
    <property type="entry name" value="CLPPROTEASEA"/>
</dbReference>
<dbReference type="Gene3D" id="1.10.8.60">
    <property type="match status" value="2"/>
</dbReference>
<dbReference type="Pfam" id="PF17871">
    <property type="entry name" value="AAA_lid_9"/>
    <property type="match status" value="1"/>
</dbReference>
<dbReference type="PROSITE" id="PS00870">
    <property type="entry name" value="CLPAB_1"/>
    <property type="match status" value="1"/>
</dbReference>
<dbReference type="InterPro" id="IPR036628">
    <property type="entry name" value="Clp_N_dom_sf"/>
</dbReference>
<dbReference type="GO" id="GO:0016887">
    <property type="term" value="F:ATP hydrolysis activity"/>
    <property type="evidence" value="ECO:0007669"/>
    <property type="project" value="InterPro"/>
</dbReference>
<reference evidence="8 9" key="1">
    <citation type="submission" date="2017-08" db="EMBL/GenBank/DDBJ databases">
        <title>Mechanisms for carbon and nitrogen cycling indicate functional differentiation within the Candidate Phyla Radiation.</title>
        <authorList>
            <person name="Danczak R.E."/>
            <person name="Johnston M.D."/>
            <person name="Kenah C."/>
            <person name="Slattery M."/>
            <person name="Wrighton K.C."/>
            <person name="Wilkins M.J."/>
        </authorList>
    </citation>
    <scope>NUCLEOTIDE SEQUENCE [LARGE SCALE GENOMIC DNA]</scope>
    <source>
        <strain evidence="8">Gr01-1014_85</strain>
    </source>
</reference>
<dbReference type="GO" id="GO:0005737">
    <property type="term" value="C:cytoplasm"/>
    <property type="evidence" value="ECO:0007669"/>
    <property type="project" value="TreeGrafter"/>
</dbReference>
<dbReference type="Pfam" id="PF10431">
    <property type="entry name" value="ClpB_D2-small"/>
    <property type="match status" value="1"/>
</dbReference>
<proteinExistence type="predicted"/>
<name>A0A554JBL5_9BACT</name>
<accession>A0A554JBL5</accession>
<dbReference type="SMART" id="SM01086">
    <property type="entry name" value="ClpB_D2-small"/>
    <property type="match status" value="1"/>
</dbReference>
<dbReference type="InterPro" id="IPR018368">
    <property type="entry name" value="ClpA/B_CS1"/>
</dbReference>
<protein>
    <submittedName>
        <fullName evidence="8">ATP-dependent Clp protease ATP-binding subunit ClpC</fullName>
    </submittedName>
</protein>
<dbReference type="InterPro" id="IPR050130">
    <property type="entry name" value="ClpA_ClpB"/>
</dbReference>
<dbReference type="GO" id="GO:0005524">
    <property type="term" value="F:ATP binding"/>
    <property type="evidence" value="ECO:0007669"/>
    <property type="project" value="UniProtKB-KW"/>
</dbReference>
<evidence type="ECO:0000313" key="9">
    <source>
        <dbReference type="Proteomes" id="UP000316253"/>
    </source>
</evidence>
<dbReference type="InterPro" id="IPR001270">
    <property type="entry name" value="ClpA/B"/>
</dbReference>
<feature type="coiled-coil region" evidence="6">
    <location>
        <begin position="420"/>
        <end position="466"/>
    </location>
</feature>
<evidence type="ECO:0000256" key="3">
    <source>
        <dbReference type="ARBA" id="ARBA00022840"/>
    </source>
</evidence>
<dbReference type="Gene3D" id="4.10.860.10">
    <property type="entry name" value="UVR domain"/>
    <property type="match status" value="1"/>
</dbReference>
<dbReference type="Proteomes" id="UP000316253">
    <property type="component" value="Unassembled WGS sequence"/>
</dbReference>
<dbReference type="PANTHER" id="PTHR11638">
    <property type="entry name" value="ATP-DEPENDENT CLP PROTEASE"/>
    <property type="match status" value="1"/>
</dbReference>
<comment type="caution">
    <text evidence="8">The sequence shown here is derived from an EMBL/GenBank/DDBJ whole genome shotgun (WGS) entry which is preliminary data.</text>
</comment>
<dbReference type="Pfam" id="PF02861">
    <property type="entry name" value="Clp_N"/>
    <property type="match status" value="1"/>
</dbReference>
<dbReference type="InterPro" id="IPR027417">
    <property type="entry name" value="P-loop_NTPase"/>
</dbReference>
<dbReference type="FunFam" id="3.40.50.300:FF:000025">
    <property type="entry name" value="ATP-dependent Clp protease subunit"/>
    <property type="match status" value="1"/>
</dbReference>
<dbReference type="GO" id="GO:0008233">
    <property type="term" value="F:peptidase activity"/>
    <property type="evidence" value="ECO:0007669"/>
    <property type="project" value="UniProtKB-KW"/>
</dbReference>
<gene>
    <name evidence="8" type="ORF">CEO22_380</name>
</gene>
<dbReference type="AlphaFoldDB" id="A0A554JBL5"/>
<dbReference type="Pfam" id="PF07724">
    <property type="entry name" value="AAA_2"/>
    <property type="match status" value="1"/>
</dbReference>
<evidence type="ECO:0000256" key="6">
    <source>
        <dbReference type="SAM" id="Coils"/>
    </source>
</evidence>
<evidence type="ECO:0000256" key="4">
    <source>
        <dbReference type="ARBA" id="ARBA00023186"/>
    </source>
</evidence>
<keyword evidence="8" id="KW-0645">Protease</keyword>
<evidence type="ECO:0000256" key="2">
    <source>
        <dbReference type="ARBA" id="ARBA00022741"/>
    </source>
</evidence>